<feature type="region of interest" description="Disordered" evidence="1">
    <location>
        <begin position="60"/>
        <end position="101"/>
    </location>
</feature>
<protein>
    <recommendedName>
        <fullName evidence="4">Ig-like domain-containing protein</fullName>
    </recommendedName>
</protein>
<proteinExistence type="predicted"/>
<dbReference type="Proteomes" id="UP000242450">
    <property type="component" value="Chromosome 16"/>
</dbReference>
<feature type="compositionally biased region" description="Polar residues" evidence="1">
    <location>
        <begin position="81"/>
        <end position="96"/>
    </location>
</feature>
<gene>
    <name evidence="2" type="ORF">Celaphus_00017126</name>
</gene>
<evidence type="ECO:0000313" key="2">
    <source>
        <dbReference type="EMBL" id="OWK07268.1"/>
    </source>
</evidence>
<sequence length="164" mass="17093">MVSSEKFLTFPGVLRDGLWSASSQVVLPSPRVPQGSKDYLECNVQHPKDGKTIETVAVAPRVSASTPTPTPTTLAPSTTPRSEGSNKVVNTQSSPGEQPHPCTPVCPSLRCHLQAALHDFSVESLSHTLSQEGGALLRDTGRGPGPSWALADATSGPCVALSPS</sequence>
<organism evidence="2 3">
    <name type="scientific">Cervus elaphus hippelaphus</name>
    <name type="common">European red deer</name>
    <dbReference type="NCBI Taxonomy" id="46360"/>
    <lineage>
        <taxon>Eukaryota</taxon>
        <taxon>Metazoa</taxon>
        <taxon>Chordata</taxon>
        <taxon>Craniata</taxon>
        <taxon>Vertebrata</taxon>
        <taxon>Euteleostomi</taxon>
        <taxon>Mammalia</taxon>
        <taxon>Eutheria</taxon>
        <taxon>Laurasiatheria</taxon>
        <taxon>Artiodactyla</taxon>
        <taxon>Ruminantia</taxon>
        <taxon>Pecora</taxon>
        <taxon>Cervidae</taxon>
        <taxon>Cervinae</taxon>
        <taxon>Cervus</taxon>
    </lineage>
</organism>
<comment type="caution">
    <text evidence="2">The sequence shown here is derived from an EMBL/GenBank/DDBJ whole genome shotgun (WGS) entry which is preliminary data.</text>
</comment>
<dbReference type="EMBL" id="MKHE01000016">
    <property type="protein sequence ID" value="OWK07268.1"/>
    <property type="molecule type" value="Genomic_DNA"/>
</dbReference>
<evidence type="ECO:0000256" key="1">
    <source>
        <dbReference type="SAM" id="MobiDB-lite"/>
    </source>
</evidence>
<reference evidence="2 3" key="1">
    <citation type="journal article" date="2018" name="Mol. Genet. Genomics">
        <title>The red deer Cervus elaphus genome CerEla1.0: sequencing, annotating, genes, and chromosomes.</title>
        <authorList>
            <person name="Bana N.A."/>
            <person name="Nyiri A."/>
            <person name="Nagy J."/>
            <person name="Frank K."/>
            <person name="Nagy T."/>
            <person name="Steger V."/>
            <person name="Schiller M."/>
            <person name="Lakatos P."/>
            <person name="Sugar L."/>
            <person name="Horn P."/>
            <person name="Barta E."/>
            <person name="Orosz L."/>
        </authorList>
    </citation>
    <scope>NUCLEOTIDE SEQUENCE [LARGE SCALE GENOMIC DNA]</scope>
    <source>
        <strain evidence="2">Hungarian</strain>
    </source>
</reference>
<keyword evidence="3" id="KW-1185">Reference proteome</keyword>
<evidence type="ECO:0000313" key="3">
    <source>
        <dbReference type="Proteomes" id="UP000242450"/>
    </source>
</evidence>
<evidence type="ECO:0008006" key="4">
    <source>
        <dbReference type="Google" id="ProtNLM"/>
    </source>
</evidence>
<accession>A0A212CML3</accession>
<feature type="compositionally biased region" description="Low complexity" evidence="1">
    <location>
        <begin position="63"/>
        <end position="80"/>
    </location>
</feature>
<name>A0A212CML3_CEREH</name>
<dbReference type="AlphaFoldDB" id="A0A212CML3"/>